<dbReference type="OrthoDB" id="2014058at2759"/>
<keyword evidence="2" id="KW-1133">Transmembrane helix</keyword>
<dbReference type="PANTHER" id="PTHR12840:SF1">
    <property type="entry name" value="NADH DEHYDROGENASE [UBIQUINONE] 1 BETA SUBCOMPLEX SUBUNIT 8, MITOCHONDRIAL"/>
    <property type="match status" value="1"/>
</dbReference>
<gene>
    <name evidence="3" type="ORF">DDE83_008255</name>
</gene>
<accession>A0A364MTX0</accession>
<dbReference type="Pfam" id="PF05821">
    <property type="entry name" value="NDUF_B8"/>
    <property type="match status" value="1"/>
</dbReference>
<organism evidence="3 4">
    <name type="scientific">Stemphylium lycopersici</name>
    <name type="common">Tomato gray leaf spot disease fungus</name>
    <name type="synonym">Thyrospora lycopersici</name>
    <dbReference type="NCBI Taxonomy" id="183478"/>
    <lineage>
        <taxon>Eukaryota</taxon>
        <taxon>Fungi</taxon>
        <taxon>Dikarya</taxon>
        <taxon>Ascomycota</taxon>
        <taxon>Pezizomycotina</taxon>
        <taxon>Dothideomycetes</taxon>
        <taxon>Pleosporomycetidae</taxon>
        <taxon>Pleosporales</taxon>
        <taxon>Pleosporineae</taxon>
        <taxon>Pleosporaceae</taxon>
        <taxon>Stemphylium</taxon>
    </lineage>
</organism>
<dbReference type="EC" id="1.6.99.3" evidence="3"/>
<dbReference type="Proteomes" id="UP000249619">
    <property type="component" value="Unassembled WGS sequence"/>
</dbReference>
<feature type="region of interest" description="Disordered" evidence="1">
    <location>
        <begin position="73"/>
        <end position="94"/>
    </location>
</feature>
<dbReference type="STRING" id="183478.A0A364MTX0"/>
<feature type="transmembrane region" description="Helical" evidence="2">
    <location>
        <begin position="133"/>
        <end position="156"/>
    </location>
</feature>
<dbReference type="AlphaFoldDB" id="A0A364MTX0"/>
<keyword evidence="3" id="KW-0560">Oxidoreductase</keyword>
<dbReference type="EC" id="1.6.5.3" evidence="3"/>
<dbReference type="EC" id="1.6.5.11" evidence="3"/>
<keyword evidence="2" id="KW-0812">Transmembrane</keyword>
<keyword evidence="4" id="KW-1185">Reference proteome</keyword>
<keyword evidence="3" id="KW-0830">Ubiquinone</keyword>
<evidence type="ECO:0000256" key="2">
    <source>
        <dbReference type="SAM" id="Phobius"/>
    </source>
</evidence>
<dbReference type="GO" id="GO:0016491">
    <property type="term" value="F:oxidoreductase activity"/>
    <property type="evidence" value="ECO:0007669"/>
    <property type="project" value="UniProtKB-KW"/>
</dbReference>
<name>A0A364MTX0_STELY</name>
<keyword evidence="2" id="KW-0472">Membrane</keyword>
<sequence length="189" mass="20673">MTGGAATELIANDTPILQTIDPRICAATMFSRRIVAARPLARAAVPAVARPRPQFTQVRTALTDAEKAALELSDPNQNGGYINPPAEKRGNRDPYNDYWDKQERRNYGEPCHEDNDILGVLSLHDYNHFTPQWGFVLMGTFIASVFGLCAAVKSVYPDKLSAPKTYPDGLEAELGGKGAMLARKPGEGW</sequence>
<evidence type="ECO:0000313" key="4">
    <source>
        <dbReference type="Proteomes" id="UP000249619"/>
    </source>
</evidence>
<dbReference type="InterPro" id="IPR008699">
    <property type="entry name" value="NDUFB8"/>
</dbReference>
<dbReference type="PANTHER" id="PTHR12840">
    <property type="entry name" value="NADH-UBIQUINONE OXIDOREDUCTASE ASHI SUBUNIT"/>
    <property type="match status" value="1"/>
</dbReference>
<comment type="caution">
    <text evidence="3">The sequence shown here is derived from an EMBL/GenBank/DDBJ whole genome shotgun (WGS) entry which is preliminary data.</text>
</comment>
<dbReference type="GO" id="GO:0005739">
    <property type="term" value="C:mitochondrion"/>
    <property type="evidence" value="ECO:0007669"/>
    <property type="project" value="InterPro"/>
</dbReference>
<proteinExistence type="predicted"/>
<evidence type="ECO:0000256" key="1">
    <source>
        <dbReference type="SAM" id="MobiDB-lite"/>
    </source>
</evidence>
<evidence type="ECO:0000313" key="3">
    <source>
        <dbReference type="EMBL" id="RAR03314.1"/>
    </source>
</evidence>
<protein>
    <submittedName>
        <fullName evidence="3">Nadh:ubiquinone oxidoreductase subunit</fullName>
        <ecNumber evidence="3">1.6.5.11</ecNumber>
        <ecNumber evidence="3">1.6.5.3</ecNumber>
        <ecNumber evidence="3">1.6.99.3</ecNumber>
    </submittedName>
</protein>
<reference evidence="4" key="1">
    <citation type="submission" date="2018-05" db="EMBL/GenBank/DDBJ databases">
        <title>Draft genome sequence of Stemphylium lycopersici strain CIDEFI 213.</title>
        <authorList>
            <person name="Medina R."/>
            <person name="Franco M.E.E."/>
            <person name="Lucentini C.G."/>
            <person name="Saparrat M.C.N."/>
            <person name="Balatti P.A."/>
        </authorList>
    </citation>
    <scope>NUCLEOTIDE SEQUENCE [LARGE SCALE GENOMIC DNA]</scope>
    <source>
        <strain evidence="4">CIDEFI 213</strain>
    </source>
</reference>
<dbReference type="EMBL" id="QGDH01000184">
    <property type="protein sequence ID" value="RAR03314.1"/>
    <property type="molecule type" value="Genomic_DNA"/>
</dbReference>